<comment type="caution">
    <text evidence="1">The sequence shown here is derived from an EMBL/GenBank/DDBJ whole genome shotgun (WGS) entry which is preliminary data.</text>
</comment>
<gene>
    <name evidence="1" type="ORF">HPB50_005692</name>
</gene>
<organism evidence="1 2">
    <name type="scientific">Hyalomma asiaticum</name>
    <name type="common">Tick</name>
    <dbReference type="NCBI Taxonomy" id="266040"/>
    <lineage>
        <taxon>Eukaryota</taxon>
        <taxon>Metazoa</taxon>
        <taxon>Ecdysozoa</taxon>
        <taxon>Arthropoda</taxon>
        <taxon>Chelicerata</taxon>
        <taxon>Arachnida</taxon>
        <taxon>Acari</taxon>
        <taxon>Parasitiformes</taxon>
        <taxon>Ixodida</taxon>
        <taxon>Ixodoidea</taxon>
        <taxon>Ixodidae</taxon>
        <taxon>Hyalomminae</taxon>
        <taxon>Hyalomma</taxon>
    </lineage>
</organism>
<name>A0ACB7RZC4_HYAAI</name>
<dbReference type="EMBL" id="CM023486">
    <property type="protein sequence ID" value="KAH6927575.1"/>
    <property type="molecule type" value="Genomic_DNA"/>
</dbReference>
<keyword evidence="2" id="KW-1185">Reference proteome</keyword>
<reference evidence="1" key="1">
    <citation type="submission" date="2020-05" db="EMBL/GenBank/DDBJ databases">
        <title>Large-scale comparative analyses of tick genomes elucidate their genetic diversity and vector capacities.</title>
        <authorList>
            <person name="Jia N."/>
            <person name="Wang J."/>
            <person name="Shi W."/>
            <person name="Du L."/>
            <person name="Sun Y."/>
            <person name="Zhan W."/>
            <person name="Jiang J."/>
            <person name="Wang Q."/>
            <person name="Zhang B."/>
            <person name="Ji P."/>
            <person name="Sakyi L.B."/>
            <person name="Cui X."/>
            <person name="Yuan T."/>
            <person name="Jiang B."/>
            <person name="Yang W."/>
            <person name="Lam T.T.-Y."/>
            <person name="Chang Q."/>
            <person name="Ding S."/>
            <person name="Wang X."/>
            <person name="Zhu J."/>
            <person name="Ruan X."/>
            <person name="Zhao L."/>
            <person name="Wei J."/>
            <person name="Que T."/>
            <person name="Du C."/>
            <person name="Cheng J."/>
            <person name="Dai P."/>
            <person name="Han X."/>
            <person name="Huang E."/>
            <person name="Gao Y."/>
            <person name="Liu J."/>
            <person name="Shao H."/>
            <person name="Ye R."/>
            <person name="Li L."/>
            <person name="Wei W."/>
            <person name="Wang X."/>
            <person name="Wang C."/>
            <person name="Yang T."/>
            <person name="Huo Q."/>
            <person name="Li W."/>
            <person name="Guo W."/>
            <person name="Chen H."/>
            <person name="Zhou L."/>
            <person name="Ni X."/>
            <person name="Tian J."/>
            <person name="Zhou Y."/>
            <person name="Sheng Y."/>
            <person name="Liu T."/>
            <person name="Pan Y."/>
            <person name="Xia L."/>
            <person name="Li J."/>
            <person name="Zhao F."/>
            <person name="Cao W."/>
        </authorList>
    </citation>
    <scope>NUCLEOTIDE SEQUENCE</scope>
    <source>
        <strain evidence="1">Hyas-2018</strain>
    </source>
</reference>
<accession>A0ACB7RZC4</accession>
<proteinExistence type="predicted"/>
<dbReference type="Proteomes" id="UP000821845">
    <property type="component" value="Chromosome 6"/>
</dbReference>
<evidence type="ECO:0000313" key="1">
    <source>
        <dbReference type="EMBL" id="KAH6927575.1"/>
    </source>
</evidence>
<evidence type="ECO:0000313" key="2">
    <source>
        <dbReference type="Proteomes" id="UP000821845"/>
    </source>
</evidence>
<sequence length="1272" mass="138748">MSQTTAMMHLREFAATGLLLSLFTGFAVTADVQNVCTDSVGNVNGPVMFRHTWQVGLPLEKDVRSDFMYLSFCEPLNFPESSPAAVCNGKSACRVTDGTAEVYADFSANASNVVVSEGWMFVKGNKCGESSNTNYKISIRISCAAHLLFLMWRTSAVCAEKPARTEVPCTAHTNSGLRHDLSGLIKSAGGYVVETTDQDTTLVINICSDMQSADGITYPPMSGACILEGKECKSVGHLKSGLQANDSSIYIEYPPSPESTPRPGCTMPPRTVVQFQCPRRELSHAPRLISDVNCHYVVEWETQHACSLDLLRADPADCKFTSATHGIDIDLSPLRKQDGFYTTVTNINGTKAVIRYNICGKGLGTSSVQCGKKRAFRSAICTEINNESLSLGQDQEQTLQMRRKSVMLLSDGEMQYGWVDHLACTYHFIWETVHACPKAQKNDCIVEHGDVQIDLGPLSRSGGVAPWTALGTLKSDRKSVILINVCEGLGKTNAAKECGATSTICVKKSNGKSAIYGTQPAKLVYDKSSKTASMSSEGGPCWNGKNLRSVVNFICKPGAVSTSPQLVREVESECLLEFEWHTALACPRVSHVGQDCKVYNDAMGFAIDLNPLKSSKPYALQHEGYRFFINVCGNVSESPCSGDVKSANASVCQVSIADGRFWSLGQANTKLSYIDGMLNLTYTNGTPYNDPARTPRSSSLTFLCDYEAGIGQPMFMDEANRTYAFVWHTSYACPPTYFVGCVYRDPRTNLSYDLSRLNQANPEGDWIAEEHEAGHTVLAYVSVCRPLKRAPLGCSSKAAVCIVHSYRNGTNKVVVANAGQARNAPRNMSDLLTLEYDHGDPCPYKKNATYSSLIHFMCDLNQPEQLHYLKGGETCQHKFLWVTHMACPVSHLEAHDSCSLTDKQGTTYSLSSLYLQDSFYTVTHGDIIYELNVCGPVHGGHCSSHSNTSVCMVRGSSAKQLAKTNSMSLTSDDPGSLHLTYVGNYTNHTASAFKVVIDASCNEGTNGHHMSLLKEEPSLLVFGLSTPLACEPVPAKCTFDDFYGNEYDLTPLQLRTGNWEVYHAKTNRRFHISFCQSLNPSPGYSCPPGVAVCETDAQQPTLPGISWGNAYGEPTVTSDGAVLVQYPNGGPCANGHRTRKTVGPSFVAESEDCEMLFDFQTPAACPLKMAKGSDCQVRDPRYGYVYDMSALKNDSTDYEVHAPGFTYLINVCQPLKSTKPGCSGAAVCQTKSSDAAFSVDAGKPNSTLVLQEWLGDSDVCRGFWWLQRKLQP</sequence>
<protein>
    <submittedName>
        <fullName evidence="1">Uncharacterized protein</fullName>
    </submittedName>
</protein>